<protein>
    <submittedName>
        <fullName evidence="7">M20/M25/M40 family metallo-hydrolase</fullName>
    </submittedName>
</protein>
<dbReference type="PROSITE" id="PS00758">
    <property type="entry name" value="ARGE_DAPE_CPG2_1"/>
    <property type="match status" value="1"/>
</dbReference>
<dbReference type="Gene3D" id="3.40.630.10">
    <property type="entry name" value="Zn peptidases"/>
    <property type="match status" value="1"/>
</dbReference>
<dbReference type="GO" id="GO:0046872">
    <property type="term" value="F:metal ion binding"/>
    <property type="evidence" value="ECO:0007669"/>
    <property type="project" value="UniProtKB-KW"/>
</dbReference>
<keyword evidence="4" id="KW-0378">Hydrolase</keyword>
<dbReference type="PANTHER" id="PTHR43808">
    <property type="entry name" value="ACETYLORNITHINE DEACETYLASE"/>
    <property type="match status" value="1"/>
</dbReference>
<dbReference type="InterPro" id="IPR011650">
    <property type="entry name" value="Peptidase_M20_dimer"/>
</dbReference>
<name>A0A9D1I2H1_9FIRM</name>
<dbReference type="Pfam" id="PF07687">
    <property type="entry name" value="M20_dimer"/>
    <property type="match status" value="1"/>
</dbReference>
<proteinExistence type="inferred from homology"/>
<dbReference type="InterPro" id="IPR050072">
    <property type="entry name" value="Peptidase_M20A"/>
</dbReference>
<dbReference type="EMBL" id="DVMO01000003">
    <property type="protein sequence ID" value="HIU26759.1"/>
    <property type="molecule type" value="Genomic_DNA"/>
</dbReference>
<dbReference type="InterPro" id="IPR036264">
    <property type="entry name" value="Bact_exopeptidase_dim_dom"/>
</dbReference>
<keyword evidence="5" id="KW-0862">Zinc</keyword>
<feature type="domain" description="Peptidase M20 dimerisation" evidence="6">
    <location>
        <begin position="195"/>
        <end position="297"/>
    </location>
</feature>
<gene>
    <name evidence="7" type="ORF">IAD16_00065</name>
</gene>
<comment type="cofactor">
    <cofactor evidence="1">
        <name>Zn(2+)</name>
        <dbReference type="ChEBI" id="CHEBI:29105"/>
    </cofactor>
</comment>
<dbReference type="AlphaFoldDB" id="A0A9D1I2H1"/>
<dbReference type="Proteomes" id="UP000824091">
    <property type="component" value="Unassembled WGS sequence"/>
</dbReference>
<evidence type="ECO:0000259" key="6">
    <source>
        <dbReference type="Pfam" id="PF07687"/>
    </source>
</evidence>
<evidence type="ECO:0000256" key="3">
    <source>
        <dbReference type="ARBA" id="ARBA00022723"/>
    </source>
</evidence>
<dbReference type="Gene3D" id="3.30.70.360">
    <property type="match status" value="1"/>
</dbReference>
<evidence type="ECO:0000256" key="4">
    <source>
        <dbReference type="ARBA" id="ARBA00022801"/>
    </source>
</evidence>
<comment type="similarity">
    <text evidence="2">Belongs to the peptidase M20A family.</text>
</comment>
<sequence>MEKVIPRDEYETLLKQLVQIQSPYFHEDDVMAFVCDWFEKKGVPAEIHTFYEPKETDFHGKNVVGIMDSGRPGPVIYLGGHLDTVQLCNGWTKPPYEGVTEDGYMYGVGALDMKSGCAAIMLAVAKFAKEHQANGSFCGKLIYHLVSDEEGPYGLGTVFIINDNIHNVAKEADFAIIAEPSAGFAKVPHPCVCLGARGGYNYTIKVYGKSAHAATPELGINAMVDASLIVGELEKIPPETDEKLGSSSPCVIAMHGGGAACSVPDYAEVEIFHHTVRGETKKTIKDRVDKAIKAANVRSRVEVVFRQSPAEGFDGGFDAYCIDENGEYLKKLESTIEKVCGKPANTAYFQSIGDFNHIGGKLGIPTVLFGADGDNFHSSDERVNLTSGWEVALSINEFISDVLCNQEGKNEC</sequence>
<dbReference type="SUPFAM" id="SSF53187">
    <property type="entry name" value="Zn-dependent exopeptidases"/>
    <property type="match status" value="1"/>
</dbReference>
<keyword evidence="3" id="KW-0479">Metal-binding</keyword>
<evidence type="ECO:0000256" key="2">
    <source>
        <dbReference type="ARBA" id="ARBA00006247"/>
    </source>
</evidence>
<dbReference type="Pfam" id="PF01546">
    <property type="entry name" value="Peptidase_M20"/>
    <property type="match status" value="1"/>
</dbReference>
<reference evidence="7" key="1">
    <citation type="submission" date="2020-10" db="EMBL/GenBank/DDBJ databases">
        <authorList>
            <person name="Gilroy R."/>
        </authorList>
    </citation>
    <scope>NUCLEOTIDE SEQUENCE</scope>
    <source>
        <strain evidence="7">11300</strain>
    </source>
</reference>
<organism evidence="7 8">
    <name type="scientific">Candidatus Fimisoma avicola</name>
    <dbReference type="NCBI Taxonomy" id="2840826"/>
    <lineage>
        <taxon>Bacteria</taxon>
        <taxon>Bacillati</taxon>
        <taxon>Bacillota</taxon>
        <taxon>Clostridia</taxon>
        <taxon>Eubacteriales</taxon>
        <taxon>Candidatus Fimisoma</taxon>
    </lineage>
</organism>
<accession>A0A9D1I2H1</accession>
<dbReference type="InterPro" id="IPR001261">
    <property type="entry name" value="ArgE/DapE_CS"/>
</dbReference>
<reference evidence="7" key="2">
    <citation type="journal article" date="2021" name="PeerJ">
        <title>Extensive microbial diversity within the chicken gut microbiome revealed by metagenomics and culture.</title>
        <authorList>
            <person name="Gilroy R."/>
            <person name="Ravi A."/>
            <person name="Getino M."/>
            <person name="Pursley I."/>
            <person name="Horton D.L."/>
            <person name="Alikhan N.F."/>
            <person name="Baker D."/>
            <person name="Gharbi K."/>
            <person name="Hall N."/>
            <person name="Watson M."/>
            <person name="Adriaenssens E.M."/>
            <person name="Foster-Nyarko E."/>
            <person name="Jarju S."/>
            <person name="Secka A."/>
            <person name="Antonio M."/>
            <person name="Oren A."/>
            <person name="Chaudhuri R.R."/>
            <person name="La Ragione R."/>
            <person name="Hildebrand F."/>
            <person name="Pallen M.J."/>
        </authorList>
    </citation>
    <scope>NUCLEOTIDE SEQUENCE</scope>
    <source>
        <strain evidence="7">11300</strain>
    </source>
</reference>
<evidence type="ECO:0000256" key="5">
    <source>
        <dbReference type="ARBA" id="ARBA00022833"/>
    </source>
</evidence>
<dbReference type="GO" id="GO:0016787">
    <property type="term" value="F:hydrolase activity"/>
    <property type="evidence" value="ECO:0007669"/>
    <property type="project" value="UniProtKB-KW"/>
</dbReference>
<evidence type="ECO:0000256" key="1">
    <source>
        <dbReference type="ARBA" id="ARBA00001947"/>
    </source>
</evidence>
<evidence type="ECO:0000313" key="8">
    <source>
        <dbReference type="Proteomes" id="UP000824091"/>
    </source>
</evidence>
<dbReference type="PANTHER" id="PTHR43808:SF8">
    <property type="entry name" value="PEPTIDASE M20 DIMERISATION DOMAIN-CONTAINING PROTEIN"/>
    <property type="match status" value="1"/>
</dbReference>
<dbReference type="InterPro" id="IPR002933">
    <property type="entry name" value="Peptidase_M20"/>
</dbReference>
<evidence type="ECO:0000313" key="7">
    <source>
        <dbReference type="EMBL" id="HIU26759.1"/>
    </source>
</evidence>
<comment type="caution">
    <text evidence="7">The sequence shown here is derived from an EMBL/GenBank/DDBJ whole genome shotgun (WGS) entry which is preliminary data.</text>
</comment>
<dbReference type="SUPFAM" id="SSF55031">
    <property type="entry name" value="Bacterial exopeptidase dimerisation domain"/>
    <property type="match status" value="1"/>
</dbReference>